<dbReference type="InterPro" id="IPR013702">
    <property type="entry name" value="FIST_domain_N"/>
</dbReference>
<evidence type="ECO:0000313" key="3">
    <source>
        <dbReference type="Proteomes" id="UP001163846"/>
    </source>
</evidence>
<dbReference type="AlphaFoldDB" id="A0AA38PL85"/>
<dbReference type="Proteomes" id="UP001163846">
    <property type="component" value="Unassembled WGS sequence"/>
</dbReference>
<evidence type="ECO:0000313" key="2">
    <source>
        <dbReference type="EMBL" id="KAJ3845000.1"/>
    </source>
</evidence>
<comment type="caution">
    <text evidence="2">The sequence shown here is derived from an EMBL/GenBank/DDBJ whole genome shotgun (WGS) entry which is preliminary data.</text>
</comment>
<accession>A0AA38PL85</accession>
<gene>
    <name evidence="2" type="ORF">F5878DRAFT_524662</name>
</gene>
<evidence type="ECO:0000259" key="1">
    <source>
        <dbReference type="Pfam" id="PF08495"/>
    </source>
</evidence>
<dbReference type="Pfam" id="PF08495">
    <property type="entry name" value="FIST"/>
    <property type="match status" value="1"/>
</dbReference>
<proteinExistence type="predicted"/>
<keyword evidence="3" id="KW-1185">Reference proteome</keyword>
<organism evidence="2 3">
    <name type="scientific">Lentinula raphanica</name>
    <dbReference type="NCBI Taxonomy" id="153919"/>
    <lineage>
        <taxon>Eukaryota</taxon>
        <taxon>Fungi</taxon>
        <taxon>Dikarya</taxon>
        <taxon>Basidiomycota</taxon>
        <taxon>Agaricomycotina</taxon>
        <taxon>Agaricomycetes</taxon>
        <taxon>Agaricomycetidae</taxon>
        <taxon>Agaricales</taxon>
        <taxon>Marasmiineae</taxon>
        <taxon>Omphalotaceae</taxon>
        <taxon>Lentinula</taxon>
    </lineage>
</organism>
<sequence length="419" mass="45320">MLHSTTIVSRSTTAVLSHLNRIKSQYATSPHTFLFALSVPTHSSELSSLVDTLMTFSPTSSLGCLSSPLVHGYISCSVALLDPRNATLFRSTIPGREQTQVGRWHAFRRKDDGEYNDFKLPEGNFDWEDLWKTTRTNTKQQMPDELTRLDTERVSSVLYLSDLSPEGLSSVLSNSFPKASQLGLLASSTPFITGRPVTLFHNQHILDKGAVGVALTSHKALKFHVPNDIRPLGSALEVTDSEGNLVNTLNLSNPTQLLLSRIRAAGIDTTSSNAITFKDDTEFYLGVLPHDSSTPYQLHAVTAGDPSRGTLSLNPQTMAPPVGTQVQFFHRPVMKTPSLGTWHESVRTLGGTVAFTALSSTEVIESGTDGEGEDGLSPSTAGGLVLENRFIVGSDTGVVMKRAGEHPWSCTVPGCISEL</sequence>
<protein>
    <recommendedName>
        <fullName evidence="1">FIST domain-containing protein</fullName>
    </recommendedName>
</protein>
<name>A0AA38PL85_9AGAR</name>
<reference evidence="2" key="1">
    <citation type="submission" date="2022-08" db="EMBL/GenBank/DDBJ databases">
        <authorList>
            <consortium name="DOE Joint Genome Institute"/>
            <person name="Min B."/>
            <person name="Riley R."/>
            <person name="Sierra-Patev S."/>
            <person name="Naranjo-Ortiz M."/>
            <person name="Looney B."/>
            <person name="Konkel Z."/>
            <person name="Slot J.C."/>
            <person name="Sakamoto Y."/>
            <person name="Steenwyk J.L."/>
            <person name="Rokas A."/>
            <person name="Carro J."/>
            <person name="Camarero S."/>
            <person name="Ferreira P."/>
            <person name="Molpeceres G."/>
            <person name="Ruiz-Duenas F.J."/>
            <person name="Serrano A."/>
            <person name="Henrissat B."/>
            <person name="Drula E."/>
            <person name="Hughes K.W."/>
            <person name="Mata J.L."/>
            <person name="Ishikawa N.K."/>
            <person name="Vargas-Isla R."/>
            <person name="Ushijima S."/>
            <person name="Smith C.A."/>
            <person name="Ahrendt S."/>
            <person name="Andreopoulos W."/>
            <person name="He G."/>
            <person name="Labutti K."/>
            <person name="Lipzen A."/>
            <person name="Ng V."/>
            <person name="Sandor L."/>
            <person name="Barry K."/>
            <person name="Martinez A.T."/>
            <person name="Xiao Y."/>
            <person name="Gibbons J.G."/>
            <person name="Terashima K."/>
            <person name="Hibbett D.S."/>
            <person name="Grigoriev I.V."/>
        </authorList>
    </citation>
    <scope>NUCLEOTIDE SEQUENCE</scope>
    <source>
        <strain evidence="2">TFB9207</strain>
    </source>
</reference>
<dbReference type="EMBL" id="MU805943">
    <property type="protein sequence ID" value="KAJ3845000.1"/>
    <property type="molecule type" value="Genomic_DNA"/>
</dbReference>
<feature type="domain" description="FIST" evidence="1">
    <location>
        <begin position="195"/>
        <end position="250"/>
    </location>
</feature>